<reference evidence="4 5" key="1">
    <citation type="submission" date="2020-01" db="EMBL/GenBank/DDBJ databases">
        <authorList>
            <person name="Palmer J.M."/>
        </authorList>
    </citation>
    <scope>NUCLEOTIDE SEQUENCE [LARGE SCALE GENOMIC DNA]</scope>
    <source>
        <strain evidence="4 5">TWF970</strain>
    </source>
</reference>
<dbReference type="Gene3D" id="2.170.260.10">
    <property type="entry name" value="paz domain"/>
    <property type="match status" value="1"/>
</dbReference>
<dbReference type="InterPro" id="IPR003100">
    <property type="entry name" value="PAZ_dom"/>
</dbReference>
<dbReference type="Gene3D" id="3.30.420.10">
    <property type="entry name" value="Ribonuclease H-like superfamily/Ribonuclease H"/>
    <property type="match status" value="1"/>
</dbReference>
<proteinExistence type="predicted"/>
<dbReference type="Pfam" id="PF16486">
    <property type="entry name" value="ArgoN"/>
    <property type="match status" value="1"/>
</dbReference>
<dbReference type="Proteomes" id="UP000474640">
    <property type="component" value="Unassembled WGS sequence"/>
</dbReference>
<comment type="caution">
    <text evidence="4">The sequence shown here is derived from an EMBL/GenBank/DDBJ whole genome shotgun (WGS) entry which is preliminary data.</text>
</comment>
<dbReference type="PANTHER" id="PTHR22891">
    <property type="entry name" value="EUKARYOTIC TRANSLATION INITIATION FACTOR 2C"/>
    <property type="match status" value="1"/>
</dbReference>
<dbReference type="Pfam" id="PF02170">
    <property type="entry name" value="PAZ"/>
    <property type="match status" value="1"/>
</dbReference>
<feature type="compositionally biased region" description="Gly residues" evidence="1">
    <location>
        <begin position="11"/>
        <end position="72"/>
    </location>
</feature>
<evidence type="ECO:0000256" key="1">
    <source>
        <dbReference type="SAM" id="MobiDB-lite"/>
    </source>
</evidence>
<dbReference type="SMART" id="SM01163">
    <property type="entry name" value="DUF1785"/>
    <property type="match status" value="1"/>
</dbReference>
<dbReference type="AlphaFoldDB" id="A0A7C8VP79"/>
<dbReference type="EMBL" id="JAABOJ010000002">
    <property type="protein sequence ID" value="KAF3289328.1"/>
    <property type="molecule type" value="Genomic_DNA"/>
</dbReference>
<dbReference type="InterPro" id="IPR003165">
    <property type="entry name" value="Piwi"/>
</dbReference>
<protein>
    <recommendedName>
        <fullName evidence="6">Piwi domain-containing protein</fullName>
    </recommendedName>
</protein>
<dbReference type="PROSITE" id="PS50822">
    <property type="entry name" value="PIWI"/>
    <property type="match status" value="1"/>
</dbReference>
<dbReference type="InterPro" id="IPR014811">
    <property type="entry name" value="ArgoL1"/>
</dbReference>
<dbReference type="SUPFAM" id="SSF53098">
    <property type="entry name" value="Ribonuclease H-like"/>
    <property type="match status" value="1"/>
</dbReference>
<feature type="compositionally biased region" description="Gly residues" evidence="1">
    <location>
        <begin position="79"/>
        <end position="94"/>
    </location>
</feature>
<evidence type="ECO:0008006" key="6">
    <source>
        <dbReference type="Google" id="ProtNLM"/>
    </source>
</evidence>
<dbReference type="GO" id="GO:0003723">
    <property type="term" value="F:RNA binding"/>
    <property type="evidence" value="ECO:0007669"/>
    <property type="project" value="InterPro"/>
</dbReference>
<dbReference type="CDD" id="cd04657">
    <property type="entry name" value="Piwi_ago-like"/>
    <property type="match status" value="1"/>
</dbReference>
<dbReference type="Pfam" id="PF08699">
    <property type="entry name" value="ArgoL1"/>
    <property type="match status" value="1"/>
</dbReference>
<evidence type="ECO:0000313" key="4">
    <source>
        <dbReference type="EMBL" id="KAF3289328.1"/>
    </source>
</evidence>
<dbReference type="Pfam" id="PF02171">
    <property type="entry name" value="Piwi"/>
    <property type="match status" value="1"/>
</dbReference>
<dbReference type="Gene3D" id="3.40.50.2300">
    <property type="match status" value="1"/>
</dbReference>
<dbReference type="InterPro" id="IPR045246">
    <property type="entry name" value="Piwi_ago-like"/>
</dbReference>
<feature type="region of interest" description="Disordered" evidence="1">
    <location>
        <begin position="1"/>
        <end position="115"/>
    </location>
</feature>
<dbReference type="PROSITE" id="PS50821">
    <property type="entry name" value="PAZ"/>
    <property type="match status" value="1"/>
</dbReference>
<dbReference type="InterPro" id="IPR036085">
    <property type="entry name" value="PAZ_dom_sf"/>
</dbReference>
<dbReference type="CDD" id="cd02846">
    <property type="entry name" value="PAZ_argonaute_like"/>
    <property type="match status" value="1"/>
</dbReference>
<gene>
    <name evidence="4" type="ORF">TWF970_003108</name>
</gene>
<dbReference type="InterPro" id="IPR032474">
    <property type="entry name" value="Argonaute_N"/>
</dbReference>
<dbReference type="InterPro" id="IPR036397">
    <property type="entry name" value="RNaseH_sf"/>
</dbReference>
<dbReference type="OrthoDB" id="10252740at2759"/>
<name>A0A7C8VP79_ORBOL</name>
<dbReference type="SUPFAM" id="SSF101690">
    <property type="entry name" value="PAZ domain"/>
    <property type="match status" value="1"/>
</dbReference>
<dbReference type="Pfam" id="PF16488">
    <property type="entry name" value="ArgoL2"/>
    <property type="match status" value="1"/>
</dbReference>
<organism evidence="4 5">
    <name type="scientific">Orbilia oligospora</name>
    <name type="common">Nematode-trapping fungus</name>
    <name type="synonym">Arthrobotrys oligospora</name>
    <dbReference type="NCBI Taxonomy" id="2813651"/>
    <lineage>
        <taxon>Eukaryota</taxon>
        <taxon>Fungi</taxon>
        <taxon>Dikarya</taxon>
        <taxon>Ascomycota</taxon>
        <taxon>Pezizomycotina</taxon>
        <taxon>Orbiliomycetes</taxon>
        <taxon>Orbiliales</taxon>
        <taxon>Orbiliaceae</taxon>
        <taxon>Orbilia</taxon>
    </lineage>
</organism>
<evidence type="ECO:0000259" key="2">
    <source>
        <dbReference type="PROSITE" id="PS50821"/>
    </source>
</evidence>
<evidence type="ECO:0000313" key="5">
    <source>
        <dbReference type="Proteomes" id="UP000474640"/>
    </source>
</evidence>
<evidence type="ECO:0000259" key="3">
    <source>
        <dbReference type="PROSITE" id="PS50822"/>
    </source>
</evidence>
<dbReference type="InterPro" id="IPR012337">
    <property type="entry name" value="RNaseH-like_sf"/>
</dbReference>
<sequence>MSDRGGRGRGGRGGGGQAGRGGGGQGGGRGGGGGGGGGGGDNRGGFGGFPRGGGRGDRGGGGGRGDRGGGGGRGDRGRGGFAPRGGRGGGGAGGPSDEDFHLFRPSGGPTGVDRNVINHEDSLIASFKGLSVQPPPDVPGDIEPAYPPRPGFGTTGEKVLVRANFFPIDIKPPGGGKNLIVHVYDIKVTPDEQKKKAILKRVIQLFIQGHLAKHIVATDWSKTLFSPKKLPTDLVPEGGVKIKLYFEDEKGPSEKSKEYTVEIKPSKNSTLDIGDLWSYVKGESDHKHKALNAKYSPPLVQCLNIILSMFPSQNHVQFGSNSYFVLPPQGQKKPIGGGLDAIQGFYSSVRPGFDRILCNINVRTGAFYQDRPLHELMFASMYRDYAENRKLNEREIDMLSRFLKGVKVSLHHLQGVRKKSVESVGLKNSEEEKFHCEEFGGGLISVKDYFAKKYKKKLGFPLLPVVNVGNRERPNWLPAELCTVTPGQPFKGTLDGVNTSQLITVACKPPTTNANVITSAGLKALGHTADTQNPTLAGFGIKLDLHMVIVPARVLPAPQIQYSGKPLNPFNASWNLAQSKFAKAGEIKVWGALGIIGGRDATPENIELALKCLTDQCRLTGIKVPATLPNIRFNNDPSNNLKYIQDTFIKAASMQQKPQIVFCFIPTKDQRLYEYIKRGGDIVAGVSTVVVTMDKANKRGQLREPAKAAQYFANVAMKINLKAGGRNHMLQEKQLEPLIEPNKPPAMLLGADVTHPSPGSAKGTPSLAAVVASCDRTFGQFPASIRLQTSKKEMIEGLEQMVIERLEEYARHNKGAIPEKVLFYRDGVSEGQYDQVLANEVPEILKAFNSYRPGNKPKLTVVIVGKRHHTRFYPAEENAADKKYNCKPGTVVDRSVTAVYDFDFYLQAHSGLQGTVRPAHYYVIRDDIGFTADKLQNLTHNLCYLFGRATKGVSIVPPAYYADLACDRGRFYIHPLLTGAEPGSRNFTQAQSEKRAREYFRDGIHKDLRGNMWYI</sequence>
<feature type="domain" description="Piwi" evidence="3">
    <location>
        <begin position="660"/>
        <end position="974"/>
    </location>
</feature>
<feature type="domain" description="PAZ" evidence="2">
    <location>
        <begin position="380"/>
        <end position="486"/>
    </location>
</feature>
<dbReference type="InterPro" id="IPR032472">
    <property type="entry name" value="ArgoL2"/>
</dbReference>
<dbReference type="SMART" id="SM00950">
    <property type="entry name" value="Piwi"/>
    <property type="match status" value="1"/>
</dbReference>
<accession>A0A7C8VP79</accession>